<dbReference type="AlphaFoldDB" id="A0A7D4H5Q8"/>
<protein>
    <submittedName>
        <fullName evidence="1">Uncharacterized protein</fullName>
    </submittedName>
</protein>
<comment type="caution">
    <text evidence="1">The sequence shown here is derived from an EMBL/GenBank/DDBJ whole genome shotgun (WGS) entry which is preliminary data.</text>
</comment>
<evidence type="ECO:0000313" key="1">
    <source>
        <dbReference type="EMBL" id="MBF1649873.1"/>
    </source>
</evidence>
<evidence type="ECO:0000313" key="2">
    <source>
        <dbReference type="Proteomes" id="UP000769484"/>
    </source>
</evidence>
<dbReference type="EMBL" id="JABZXJ010000026">
    <property type="protein sequence ID" value="MBF1649873.1"/>
    <property type="molecule type" value="Genomic_DNA"/>
</dbReference>
<accession>A0A7D4H5Q8</accession>
<sequence>MIPLVAAILPSLGVLIASKFVTTKINYYKLEDAVTYRLKIVHKIAAVISYIFFVFIVYIYITLYLYAGLEFVTVWPIWIPLAIYIMIIIHIFRNYRYSYITIDDEGITYKVFMGRKKYISYVNIAEYNLKPYQDRFILRSSTGKKVVVRPVGMSLQQLLFYVSFRITEGRWPRLDSSIDRKALEDSLGSNSGVLYLLEHPCEKIE</sequence>
<name>A0A7D4H5Q8_9MICC</name>
<gene>
    <name evidence="1" type="ORF">HXO56_07265</name>
</gene>
<dbReference type="Proteomes" id="UP000769484">
    <property type="component" value="Unassembled WGS sequence"/>
</dbReference>
<reference evidence="1" key="1">
    <citation type="submission" date="2020-04" db="EMBL/GenBank/DDBJ databases">
        <title>Deep metagenomics examines the oral microbiome during advanced dental caries in children, revealing novel taxa and co-occurrences with host molecules.</title>
        <authorList>
            <person name="Baker J.L."/>
            <person name="Morton J.T."/>
            <person name="Dinis M."/>
            <person name="Alvarez R."/>
            <person name="Tran N.C."/>
            <person name="Knight R."/>
            <person name="Edlund A."/>
        </authorList>
    </citation>
    <scope>NUCLEOTIDE SEQUENCE</scope>
    <source>
        <strain evidence="1">JCVI_47_bin.4</strain>
    </source>
</reference>
<organism evidence="1 2">
    <name type="scientific">Rothia dentocariosa</name>
    <dbReference type="NCBI Taxonomy" id="2047"/>
    <lineage>
        <taxon>Bacteria</taxon>
        <taxon>Bacillati</taxon>
        <taxon>Actinomycetota</taxon>
        <taxon>Actinomycetes</taxon>
        <taxon>Micrococcales</taxon>
        <taxon>Micrococcaceae</taxon>
        <taxon>Rothia</taxon>
    </lineage>
</organism>
<proteinExistence type="predicted"/>